<accession>A0AAX4NER0</accession>
<evidence type="ECO:0000313" key="1">
    <source>
        <dbReference type="EMBL" id="WYX99704.1"/>
    </source>
</evidence>
<dbReference type="AlphaFoldDB" id="A0AAX4NER0"/>
<dbReference type="KEGG" id="omr:OXIME_000243"/>
<evidence type="ECO:0000313" key="2">
    <source>
        <dbReference type="Proteomes" id="UP001451606"/>
    </source>
</evidence>
<sequence>MVRDDLENTAYISFLDREETMIYFSIDIRRKLERKKKPPSKTIFIPSKIKEG</sequence>
<name>A0AAX4NER0_9ARCH</name>
<keyword evidence="2" id="KW-1185">Reference proteome</keyword>
<dbReference type="GeneID" id="95966967"/>
<protein>
    <submittedName>
        <fullName evidence="1">Uncharacterized protein</fullName>
    </submittedName>
</protein>
<dbReference type="RefSeq" id="WP_393971669.1">
    <property type="nucleotide sequence ID" value="NZ_CP133772.1"/>
</dbReference>
<dbReference type="Proteomes" id="UP001451606">
    <property type="component" value="Chromosome"/>
</dbReference>
<proteinExistence type="predicted"/>
<dbReference type="EMBL" id="CP133772">
    <property type="protein sequence ID" value="WYX99704.1"/>
    <property type="molecule type" value="Genomic_DNA"/>
</dbReference>
<gene>
    <name evidence="1" type="ORF">OXIME_000243</name>
</gene>
<organism evidence="1 2">
    <name type="scientific">Oxyplasma meridianum</name>
    <dbReference type="NCBI Taxonomy" id="3073602"/>
    <lineage>
        <taxon>Archaea</taxon>
        <taxon>Methanobacteriati</taxon>
        <taxon>Thermoplasmatota</taxon>
        <taxon>Thermoplasmata</taxon>
        <taxon>Thermoplasmatales</taxon>
        <taxon>Thermoplasmataceae</taxon>
        <taxon>Oxyplasma</taxon>
    </lineage>
</organism>
<reference evidence="1 2" key="1">
    <citation type="submission" date="2023-09" db="EMBL/GenBank/DDBJ databases">
        <authorList>
            <person name="Golyshina O.V."/>
            <person name="Lunev E.A."/>
            <person name="Bargiela R."/>
            <person name="Gaines M.C."/>
            <person name="Daum B."/>
            <person name="Bale N.J."/>
            <person name="Koenen M."/>
            <person name="Sinninghe Damst J.S."/>
            <person name="Yakimov M."/>
            <person name="Golyshin P.N."/>
        </authorList>
    </citation>
    <scope>NUCLEOTIDE SEQUENCE [LARGE SCALE GENOMIC DNA]</scope>
    <source>
        <strain evidence="1 2">M1</strain>
    </source>
</reference>